<dbReference type="EMBL" id="MKIO01000033">
    <property type="protein sequence ID" value="OLP54502.1"/>
    <property type="molecule type" value="Genomic_DNA"/>
</dbReference>
<sequence length="174" mass="17652">MEPAGGPKARILVSACLLGQAVRYDGRGKPLLHPLMTLWQAEGRLVPLCPEVSAGLPVPRPPAEIAAGAGGAALLSGMARVVEKTGGDVTAAFLQAAENALALATSMGCRHALLIDGSPSCGTLAIYDGSFGGRKVAGEGVVAARLRQAGIAVFADREIEALACALAEADRRAL</sequence>
<dbReference type="InterPro" id="IPR007553">
    <property type="entry name" value="2-thiour_desulf"/>
</dbReference>
<dbReference type="PANTHER" id="PTHR30087:SF1">
    <property type="entry name" value="HYPOTHETICAL CYTOSOLIC PROTEIN"/>
    <property type="match status" value="1"/>
</dbReference>
<proteinExistence type="predicted"/>
<comment type="caution">
    <text evidence="1">The sequence shown here is derived from an EMBL/GenBank/DDBJ whole genome shotgun (WGS) entry which is preliminary data.</text>
</comment>
<name>A0A1Q9AH51_9HYPH</name>
<gene>
    <name evidence="1" type="ORF">BJF92_03595</name>
</gene>
<dbReference type="OrthoDB" id="495783at2"/>
<dbReference type="AlphaFoldDB" id="A0A1Q9AH51"/>
<dbReference type="PANTHER" id="PTHR30087">
    <property type="entry name" value="INNER MEMBRANE PROTEIN"/>
    <property type="match status" value="1"/>
</dbReference>
<protein>
    <submittedName>
        <fullName evidence="1">Purine-nucleoside phosphorylase</fullName>
    </submittedName>
</protein>
<accession>A0A1Q9AH51</accession>
<organism evidence="1 2">
    <name type="scientific">Xaviernesmea rhizosphaerae</name>
    <dbReference type="NCBI Taxonomy" id="1672749"/>
    <lineage>
        <taxon>Bacteria</taxon>
        <taxon>Pseudomonadati</taxon>
        <taxon>Pseudomonadota</taxon>
        <taxon>Alphaproteobacteria</taxon>
        <taxon>Hyphomicrobiales</taxon>
        <taxon>Rhizobiaceae</taxon>
        <taxon>Rhizobium/Agrobacterium group</taxon>
        <taxon>Xaviernesmea</taxon>
    </lineage>
</organism>
<reference evidence="1 2" key="1">
    <citation type="submission" date="2016-09" db="EMBL/GenBank/DDBJ databases">
        <title>Rhizobium sp. nov., a novel species isolated from the rice rhizosphere.</title>
        <authorList>
            <person name="Zhao J."/>
            <person name="Zhang X."/>
        </authorList>
    </citation>
    <scope>NUCLEOTIDE SEQUENCE [LARGE SCALE GENOMIC DNA]</scope>
    <source>
        <strain evidence="1 2">MH17</strain>
    </source>
</reference>
<evidence type="ECO:0000313" key="1">
    <source>
        <dbReference type="EMBL" id="OLP54502.1"/>
    </source>
</evidence>
<evidence type="ECO:0000313" key="2">
    <source>
        <dbReference type="Proteomes" id="UP000186143"/>
    </source>
</evidence>
<dbReference type="STRING" id="1672749.BJF92_03595"/>
<dbReference type="Pfam" id="PF04463">
    <property type="entry name" value="2-thiour_desulf"/>
    <property type="match status" value="1"/>
</dbReference>
<dbReference type="Proteomes" id="UP000186143">
    <property type="component" value="Unassembled WGS sequence"/>
</dbReference>
<dbReference type="RefSeq" id="WP_075635689.1">
    <property type="nucleotide sequence ID" value="NZ_MKIO01000033.1"/>
</dbReference>